<sequence>MKSLFRIFFLTLAAVFIALPSGYASPVDSVDESYDFHKIKNVMIYDIDLSGQELSDSDKTSLQQNFRMQAEKLLEIPSLDKVRLNRKISLAIGKDLDVIEKNNPEEYAALVNSNLRVVADIYVKSELIDYTIGTYTIPAHTDWKTVTDYDTYRDKDGHTHTVSHQRTIPVYVPEQQGPYTHVKMRFYSYDALTGKVIFTREETREDDDSRDCLDTYNKIVRSYFRDLRKKIK</sequence>
<gene>
    <name evidence="2" type="ORF">SAMN02745190_02153</name>
</gene>
<evidence type="ECO:0000313" key="2">
    <source>
        <dbReference type="EMBL" id="SHF22680.1"/>
    </source>
</evidence>
<protein>
    <submittedName>
        <fullName evidence="2">Uncharacterized protein</fullName>
    </submittedName>
</protein>
<reference evidence="2 3" key="1">
    <citation type="submission" date="2016-11" db="EMBL/GenBank/DDBJ databases">
        <authorList>
            <person name="Jaros S."/>
            <person name="Januszkiewicz K."/>
            <person name="Wedrychowicz H."/>
        </authorList>
    </citation>
    <scope>NUCLEOTIDE SEQUENCE [LARGE SCALE GENOMIC DNA]</scope>
    <source>
        <strain evidence="2 3">DSM 10502</strain>
    </source>
</reference>
<organism evidence="2 3">
    <name type="scientific">Schwartzia succinivorans DSM 10502</name>
    <dbReference type="NCBI Taxonomy" id="1123243"/>
    <lineage>
        <taxon>Bacteria</taxon>
        <taxon>Bacillati</taxon>
        <taxon>Bacillota</taxon>
        <taxon>Negativicutes</taxon>
        <taxon>Selenomonadales</taxon>
        <taxon>Selenomonadaceae</taxon>
        <taxon>Schwartzia</taxon>
    </lineage>
</organism>
<proteinExistence type="predicted"/>
<keyword evidence="1" id="KW-0732">Signal</keyword>
<evidence type="ECO:0000313" key="3">
    <source>
        <dbReference type="Proteomes" id="UP000184404"/>
    </source>
</evidence>
<dbReference type="EMBL" id="FQUG01000009">
    <property type="protein sequence ID" value="SHF22680.1"/>
    <property type="molecule type" value="Genomic_DNA"/>
</dbReference>
<feature type="chain" id="PRO_5012477183" evidence="1">
    <location>
        <begin position="25"/>
        <end position="232"/>
    </location>
</feature>
<dbReference type="STRING" id="1123243.SAMN02745190_02153"/>
<dbReference type="OrthoDB" id="1665130at2"/>
<dbReference type="Proteomes" id="UP000184404">
    <property type="component" value="Unassembled WGS sequence"/>
</dbReference>
<accession>A0A1M4ZXA6</accession>
<feature type="signal peptide" evidence="1">
    <location>
        <begin position="1"/>
        <end position="24"/>
    </location>
</feature>
<dbReference type="RefSeq" id="WP_072936262.1">
    <property type="nucleotide sequence ID" value="NZ_FQUG01000009.1"/>
</dbReference>
<name>A0A1M4ZXA6_9FIRM</name>
<dbReference type="AlphaFoldDB" id="A0A1M4ZXA6"/>
<keyword evidence="3" id="KW-1185">Reference proteome</keyword>
<evidence type="ECO:0000256" key="1">
    <source>
        <dbReference type="SAM" id="SignalP"/>
    </source>
</evidence>